<keyword evidence="2" id="KW-0614">Plasmid</keyword>
<proteinExistence type="predicted"/>
<feature type="transmembrane region" description="Helical" evidence="1">
    <location>
        <begin position="20"/>
        <end position="39"/>
    </location>
</feature>
<evidence type="ECO:0000313" key="3">
    <source>
        <dbReference type="Proteomes" id="UP000193100"/>
    </source>
</evidence>
<keyword evidence="1" id="KW-0472">Membrane</keyword>
<accession>A0A1W6KG24</accession>
<evidence type="ECO:0000256" key="1">
    <source>
        <dbReference type="SAM" id="Phobius"/>
    </source>
</evidence>
<dbReference type="RefSeq" id="WP_085682308.1">
    <property type="nucleotide sequence ID" value="NZ_CP020932.1"/>
</dbReference>
<geneLocation type="plasmid" evidence="3">
    <name>psmr5</name>
</geneLocation>
<dbReference type="Proteomes" id="UP000193100">
    <property type="component" value="Plasmid pSMR5"/>
</dbReference>
<name>A0A1W6KG24_9GAMM</name>
<keyword evidence="1" id="KW-1133">Transmembrane helix</keyword>
<keyword evidence="1" id="KW-0812">Transmembrane</keyword>
<dbReference type="AlphaFoldDB" id="A0A1W6KG24"/>
<protein>
    <submittedName>
        <fullName evidence="2">Uncharacterized protein</fullName>
    </submittedName>
</protein>
<dbReference type="GeneID" id="77258233"/>
<reference evidence="2 3" key="1">
    <citation type="submission" date="2017-04" db="EMBL/GenBank/DDBJ databases">
        <title>Genome Sequence of Marinobacter salarius strain SMR5 Isolated from a culture of the Diatom Skeletonema marinoi.</title>
        <authorList>
            <person name="Topel M."/>
            <person name="Pinder M.I.M."/>
            <person name="Johansson O.N."/>
            <person name="Kourtchenko O."/>
            <person name="Godhe A."/>
            <person name="Clarke A.K."/>
        </authorList>
    </citation>
    <scope>NUCLEOTIDE SEQUENCE [LARGE SCALE GENOMIC DNA]</scope>
    <source>
        <strain evidence="2 3">SMR5</strain>
        <plasmid evidence="3">Plasmid psmr5</plasmid>
    </source>
</reference>
<dbReference type="EMBL" id="CP020932">
    <property type="protein sequence ID" value="ARM86367.1"/>
    <property type="molecule type" value="Genomic_DNA"/>
</dbReference>
<sequence>MERPVNNAKTNNSRGHSSRFMWAGSILVILAALLTVFGYEGIIEGGLTIKVVTGVFALLGAVLLAISLDQLHWSRD</sequence>
<feature type="transmembrane region" description="Helical" evidence="1">
    <location>
        <begin position="51"/>
        <end position="68"/>
    </location>
</feature>
<gene>
    <name evidence="2" type="ORF">MARSALSMR5_04350</name>
</gene>
<evidence type="ECO:0000313" key="2">
    <source>
        <dbReference type="EMBL" id="ARM86367.1"/>
    </source>
</evidence>
<organism evidence="2 3">
    <name type="scientific">Marinobacter salarius</name>
    <dbReference type="NCBI Taxonomy" id="1420917"/>
    <lineage>
        <taxon>Bacteria</taxon>
        <taxon>Pseudomonadati</taxon>
        <taxon>Pseudomonadota</taxon>
        <taxon>Gammaproteobacteria</taxon>
        <taxon>Pseudomonadales</taxon>
        <taxon>Marinobacteraceae</taxon>
        <taxon>Marinobacter</taxon>
    </lineage>
</organism>